<reference evidence="1 2" key="1">
    <citation type="submission" date="2018-12" db="EMBL/GenBank/DDBJ databases">
        <authorList>
            <person name="Yang Y."/>
        </authorList>
    </citation>
    <scope>NUCLEOTIDE SEQUENCE [LARGE SCALE GENOMIC DNA]</scope>
    <source>
        <strain evidence="1 2">GSF71</strain>
    </source>
</reference>
<protein>
    <submittedName>
        <fullName evidence="1">Uncharacterized protein</fullName>
    </submittedName>
</protein>
<keyword evidence="2" id="KW-1185">Reference proteome</keyword>
<organism evidence="1 2">
    <name type="scientific">Azospirillum doebereinerae</name>
    <dbReference type="NCBI Taxonomy" id="92933"/>
    <lineage>
        <taxon>Bacteria</taxon>
        <taxon>Pseudomonadati</taxon>
        <taxon>Pseudomonadota</taxon>
        <taxon>Alphaproteobacteria</taxon>
        <taxon>Rhodospirillales</taxon>
        <taxon>Azospirillaceae</taxon>
        <taxon>Azospirillum</taxon>
    </lineage>
</organism>
<dbReference type="OrthoDB" id="7307100at2"/>
<comment type="caution">
    <text evidence="1">The sequence shown here is derived from an EMBL/GenBank/DDBJ whole genome shotgun (WGS) entry which is preliminary data.</text>
</comment>
<proteinExistence type="predicted"/>
<dbReference type="RefSeq" id="WP_127001934.1">
    <property type="nucleotide sequence ID" value="NZ_JBNPXW010000018.1"/>
</dbReference>
<name>A0A433J3S9_9PROT</name>
<evidence type="ECO:0000313" key="1">
    <source>
        <dbReference type="EMBL" id="RUQ66526.1"/>
    </source>
</evidence>
<dbReference type="EMBL" id="RZIJ01000020">
    <property type="protein sequence ID" value="RUQ66526.1"/>
    <property type="molecule type" value="Genomic_DNA"/>
</dbReference>
<accession>A0A433J3S9</accession>
<evidence type="ECO:0000313" key="2">
    <source>
        <dbReference type="Proteomes" id="UP000280346"/>
    </source>
</evidence>
<dbReference type="Proteomes" id="UP000280346">
    <property type="component" value="Unassembled WGS sequence"/>
</dbReference>
<dbReference type="AlphaFoldDB" id="A0A433J3S9"/>
<sequence>MTGERFQEQDALLLDHRRIVAQAQKVLAGPASRAERLALADDLMTLIDRLHEAKSAMAKAIRHGSAARIAASAYGRAGGLRR</sequence>
<gene>
    <name evidence="1" type="ORF">EJ913_22090</name>
</gene>